<evidence type="ECO:0000256" key="1">
    <source>
        <dbReference type="ARBA" id="ARBA00022722"/>
    </source>
</evidence>
<evidence type="ECO:0000256" key="3">
    <source>
        <dbReference type="ARBA" id="ARBA00022839"/>
    </source>
</evidence>
<dbReference type="EMBL" id="VUNL01000017">
    <property type="protein sequence ID" value="MSV25843.1"/>
    <property type="molecule type" value="Genomic_DNA"/>
</dbReference>
<organism evidence="5 6">
    <name type="scientific">Selenomonas montiformis</name>
    <dbReference type="NCBI Taxonomy" id="2652285"/>
    <lineage>
        <taxon>Bacteria</taxon>
        <taxon>Bacillati</taxon>
        <taxon>Bacillota</taxon>
        <taxon>Negativicutes</taxon>
        <taxon>Selenomonadales</taxon>
        <taxon>Selenomonadaceae</taxon>
        <taxon>Selenomonas</taxon>
    </lineage>
</organism>
<accession>A0A6I2UUL7</accession>
<sequence length="219" mass="25456">MNYVVVDLEMNPVDRMFREVRRRMNEEVIEFGAVRLDASFRQEATFQCYVEPEYGPIRKHITSLTGITQAMVAGRDHYADCFRRFVDWVGGAETRIYSWSMSDIKQLKKECRYKMPSFDVGWLEERWVDLQQEFDDRLGLHNSLALKHALGAMDHQFEGTQHTALDDAINTSAILVLMQDDAKFRATMQPVLDILQPQEDLSSSIGDLCPDLLKWKQEE</sequence>
<proteinExistence type="predicted"/>
<keyword evidence="6" id="KW-1185">Reference proteome</keyword>
<dbReference type="InterPro" id="IPR013520">
    <property type="entry name" value="Ribonucl_H"/>
</dbReference>
<dbReference type="GO" id="GO:0003676">
    <property type="term" value="F:nucleic acid binding"/>
    <property type="evidence" value="ECO:0007669"/>
    <property type="project" value="InterPro"/>
</dbReference>
<dbReference type="RefSeq" id="WP_154621610.1">
    <property type="nucleotide sequence ID" value="NZ_VUNL01000017.1"/>
</dbReference>
<dbReference type="PANTHER" id="PTHR23044">
    <property type="entry name" value="3'-5' EXONUCLEASE ERI1-RELATED"/>
    <property type="match status" value="1"/>
</dbReference>
<dbReference type="InterPro" id="IPR012337">
    <property type="entry name" value="RNaseH-like_sf"/>
</dbReference>
<keyword evidence="1" id="KW-0540">Nuclease</keyword>
<comment type="caution">
    <text evidence="5">The sequence shown here is derived from an EMBL/GenBank/DDBJ whole genome shotgun (WGS) entry which is preliminary data.</text>
</comment>
<dbReference type="SMART" id="SM00479">
    <property type="entry name" value="EXOIII"/>
    <property type="match status" value="1"/>
</dbReference>
<evidence type="ECO:0000313" key="5">
    <source>
        <dbReference type="EMBL" id="MSV25843.1"/>
    </source>
</evidence>
<dbReference type="GO" id="GO:0000175">
    <property type="term" value="F:3'-5'-RNA exonuclease activity"/>
    <property type="evidence" value="ECO:0007669"/>
    <property type="project" value="InterPro"/>
</dbReference>
<keyword evidence="2" id="KW-0378">Hydrolase</keyword>
<reference evidence="5 6" key="1">
    <citation type="submission" date="2019-08" db="EMBL/GenBank/DDBJ databases">
        <title>In-depth cultivation of the pig gut microbiome towards novel bacterial diversity and tailored functional studies.</title>
        <authorList>
            <person name="Wylensek D."/>
            <person name="Hitch T.C.A."/>
            <person name="Clavel T."/>
        </authorList>
    </citation>
    <scope>NUCLEOTIDE SEQUENCE [LARGE SCALE GENOMIC DNA]</scope>
    <source>
        <strain evidence="6">WCA-380-WT-3B3</strain>
    </source>
</reference>
<dbReference type="CDD" id="cd06133">
    <property type="entry name" value="ERI-1_3'hExo_like"/>
    <property type="match status" value="1"/>
</dbReference>
<evidence type="ECO:0000256" key="2">
    <source>
        <dbReference type="ARBA" id="ARBA00022801"/>
    </source>
</evidence>
<dbReference type="SUPFAM" id="SSF53098">
    <property type="entry name" value="Ribonuclease H-like"/>
    <property type="match status" value="1"/>
</dbReference>
<feature type="domain" description="Exonuclease" evidence="4">
    <location>
        <begin position="2"/>
        <end position="184"/>
    </location>
</feature>
<dbReference type="PANTHER" id="PTHR23044:SF61">
    <property type="entry name" value="3'-5' EXORIBONUCLEASE 1-RELATED"/>
    <property type="match status" value="1"/>
</dbReference>
<evidence type="ECO:0000259" key="4">
    <source>
        <dbReference type="SMART" id="SM00479"/>
    </source>
</evidence>
<dbReference type="InterPro" id="IPR047201">
    <property type="entry name" value="ERI-1_3'hExo-like"/>
</dbReference>
<evidence type="ECO:0000313" key="6">
    <source>
        <dbReference type="Proteomes" id="UP000430222"/>
    </source>
</evidence>
<dbReference type="InterPro" id="IPR036397">
    <property type="entry name" value="RNaseH_sf"/>
</dbReference>
<dbReference type="InterPro" id="IPR051274">
    <property type="entry name" value="3-5_Exoribonuclease"/>
</dbReference>
<protein>
    <submittedName>
        <fullName evidence="5">Exonuclease domain-containing protein</fullName>
    </submittedName>
</protein>
<dbReference type="AlphaFoldDB" id="A0A6I2UUL7"/>
<dbReference type="Proteomes" id="UP000430222">
    <property type="component" value="Unassembled WGS sequence"/>
</dbReference>
<dbReference type="Pfam" id="PF00929">
    <property type="entry name" value="RNase_T"/>
    <property type="match status" value="1"/>
</dbReference>
<keyword evidence="3 5" id="KW-0269">Exonuclease</keyword>
<gene>
    <name evidence="5" type="ORF">FYJ78_11850</name>
</gene>
<name>A0A6I2UUL7_9FIRM</name>
<dbReference type="Gene3D" id="3.30.420.10">
    <property type="entry name" value="Ribonuclease H-like superfamily/Ribonuclease H"/>
    <property type="match status" value="1"/>
</dbReference>